<dbReference type="SUPFAM" id="SSF56601">
    <property type="entry name" value="beta-lactamase/transpeptidase-like"/>
    <property type="match status" value="1"/>
</dbReference>
<dbReference type="AlphaFoldDB" id="A0A6N6N0N6"/>
<name>A0A6N6N0N6_9HYPH</name>
<evidence type="ECO:0000313" key="4">
    <source>
        <dbReference type="Proteomes" id="UP000441523"/>
    </source>
</evidence>
<evidence type="ECO:0000259" key="2">
    <source>
        <dbReference type="Pfam" id="PF00144"/>
    </source>
</evidence>
<organism evidence="3 4">
    <name type="scientific">Methylobacterium planeticum</name>
    <dbReference type="NCBI Taxonomy" id="2615211"/>
    <lineage>
        <taxon>Bacteria</taxon>
        <taxon>Pseudomonadati</taxon>
        <taxon>Pseudomonadota</taxon>
        <taxon>Alphaproteobacteria</taxon>
        <taxon>Hyphomicrobiales</taxon>
        <taxon>Methylobacteriaceae</taxon>
        <taxon>Methylobacterium</taxon>
    </lineage>
</organism>
<reference evidence="3 4" key="1">
    <citation type="submission" date="2019-09" db="EMBL/GenBank/DDBJ databases">
        <title>YIM 132548 draft genome.</title>
        <authorList>
            <person name="Jiang L."/>
        </authorList>
    </citation>
    <scope>NUCLEOTIDE SEQUENCE [LARGE SCALE GENOMIC DNA]</scope>
    <source>
        <strain evidence="3 4">YIM 132548</strain>
    </source>
</reference>
<dbReference type="Gene3D" id="3.40.710.10">
    <property type="entry name" value="DD-peptidase/beta-lactamase superfamily"/>
    <property type="match status" value="1"/>
</dbReference>
<dbReference type="Proteomes" id="UP000441523">
    <property type="component" value="Unassembled WGS sequence"/>
</dbReference>
<protein>
    <submittedName>
        <fullName evidence="3">Serine hydrolase</fullName>
    </submittedName>
</protein>
<feature type="chain" id="PRO_5026792892" evidence="1">
    <location>
        <begin position="25"/>
        <end position="465"/>
    </location>
</feature>
<dbReference type="InterPro" id="IPR001466">
    <property type="entry name" value="Beta-lactam-related"/>
</dbReference>
<feature type="domain" description="Beta-lactamase-related" evidence="2">
    <location>
        <begin position="47"/>
        <end position="360"/>
    </location>
</feature>
<sequence>MPARPVTVLALLGLAALCAPEARAQAQAQPALQPPAQTRAGFAQRADALVKPYLDAKLFSGAVLVAHRGRPVFRRAYGLANREWGVPNTPETRFRVGSITKQFTAAAILKLAEAGRLNLDDPIRRFYPQAPAAWERVTLRTLLTHSSGIPSYTNLPDYYARIQRLEMTPREIVALTADKPLLFEPGKGFDYDNTGYILLGLVVEAASGQPYDRYLREAIFDPLGLKDTGYDDATAILPRRASGYRLGNGQLRNAMPIASSIPYAAGAHYSTVDDLLAWDRALFSGRVLSDLSRRAMFADAGYGYGFGWYIGQSHGHRLWSHGGGINGFLTIKDTYPDDELTVLVLANTETAPVQAMAREIAALWFRIPDPGTEIVLEPEIMDRYAGRYRLAPGRLLTLAREGDHLVAQITGEAALPFLPEGDRTFVSKARNARITLDTEPDGRPTGLMLYRDGTDRAAPRIEVTQ</sequence>
<dbReference type="PANTHER" id="PTHR46825:SF9">
    <property type="entry name" value="BETA-LACTAMASE-RELATED DOMAIN-CONTAINING PROTEIN"/>
    <property type="match status" value="1"/>
</dbReference>
<feature type="signal peptide" evidence="1">
    <location>
        <begin position="1"/>
        <end position="24"/>
    </location>
</feature>
<accession>A0A6N6N0N6</accession>
<dbReference type="Pfam" id="PF00144">
    <property type="entry name" value="Beta-lactamase"/>
    <property type="match status" value="1"/>
</dbReference>
<keyword evidence="1" id="KW-0732">Signal</keyword>
<keyword evidence="4" id="KW-1185">Reference proteome</keyword>
<dbReference type="RefSeq" id="WP_150960809.1">
    <property type="nucleotide sequence ID" value="NZ_VZZJ01000001.1"/>
</dbReference>
<gene>
    <name evidence="3" type="ORF">F6X51_00185</name>
</gene>
<dbReference type="PANTHER" id="PTHR46825">
    <property type="entry name" value="D-ALANYL-D-ALANINE-CARBOXYPEPTIDASE/ENDOPEPTIDASE AMPH"/>
    <property type="match status" value="1"/>
</dbReference>
<dbReference type="EMBL" id="VZZJ01000001">
    <property type="protein sequence ID" value="KAB1076002.1"/>
    <property type="molecule type" value="Genomic_DNA"/>
</dbReference>
<keyword evidence="3" id="KW-0378">Hydrolase</keyword>
<evidence type="ECO:0000313" key="3">
    <source>
        <dbReference type="EMBL" id="KAB1076002.1"/>
    </source>
</evidence>
<dbReference type="InterPro" id="IPR012338">
    <property type="entry name" value="Beta-lactam/transpept-like"/>
</dbReference>
<dbReference type="InterPro" id="IPR050491">
    <property type="entry name" value="AmpC-like"/>
</dbReference>
<evidence type="ECO:0000256" key="1">
    <source>
        <dbReference type="SAM" id="SignalP"/>
    </source>
</evidence>
<comment type="caution">
    <text evidence="3">The sequence shown here is derived from an EMBL/GenBank/DDBJ whole genome shotgun (WGS) entry which is preliminary data.</text>
</comment>
<dbReference type="GO" id="GO:0016787">
    <property type="term" value="F:hydrolase activity"/>
    <property type="evidence" value="ECO:0007669"/>
    <property type="project" value="UniProtKB-KW"/>
</dbReference>
<proteinExistence type="predicted"/>